<evidence type="ECO:0000313" key="2">
    <source>
        <dbReference type="EMBL" id="RGJ04606.1"/>
    </source>
</evidence>
<comment type="caution">
    <text evidence="2">The sequence shown here is derived from an EMBL/GenBank/DDBJ whole genome shotgun (WGS) entry which is preliminary data.</text>
</comment>
<organism evidence="2 3">
    <name type="scientific">Hungatella hathewayi</name>
    <dbReference type="NCBI Taxonomy" id="154046"/>
    <lineage>
        <taxon>Bacteria</taxon>
        <taxon>Bacillati</taxon>
        <taxon>Bacillota</taxon>
        <taxon>Clostridia</taxon>
        <taxon>Lachnospirales</taxon>
        <taxon>Lachnospiraceae</taxon>
        <taxon>Hungatella</taxon>
    </lineage>
</organism>
<feature type="domain" description="HTH LytTR-type" evidence="1">
    <location>
        <begin position="62"/>
        <end position="127"/>
    </location>
</feature>
<dbReference type="GO" id="GO:0003677">
    <property type="term" value="F:DNA binding"/>
    <property type="evidence" value="ECO:0007669"/>
    <property type="project" value="InterPro"/>
</dbReference>
<dbReference type="PANTHER" id="PTHR37299:SF1">
    <property type="entry name" value="STAGE 0 SPORULATION PROTEIN A HOMOLOG"/>
    <property type="match status" value="1"/>
</dbReference>
<dbReference type="Gene3D" id="2.40.50.1020">
    <property type="entry name" value="LytTr DNA-binding domain"/>
    <property type="match status" value="1"/>
</dbReference>
<gene>
    <name evidence="2" type="ORF">DXD79_11770</name>
</gene>
<accession>A0A374P7C9</accession>
<sequence length="177" mass="20185">MMRKVLGTKDAILIYVSNHEQVLITLLPADVFDFIGKPISEEKFFSSFSRAIDKLNGRAALLAFNGGQSFQHIEYGKILYIMSDGHYVKLITVHEIISVKGKLEEFIKQMDRRHTNFIRIHKSFIVNFDFVISVSSDKVQVKNGDFIGSLLPAYGGLNVWVVFFTLTRTLFNLTIFS</sequence>
<dbReference type="InterPro" id="IPR046947">
    <property type="entry name" value="LytR-like"/>
</dbReference>
<dbReference type="Pfam" id="PF04397">
    <property type="entry name" value="LytTR"/>
    <property type="match status" value="1"/>
</dbReference>
<dbReference type="InterPro" id="IPR007492">
    <property type="entry name" value="LytTR_DNA-bd_dom"/>
</dbReference>
<dbReference type="AlphaFoldDB" id="A0A374P7C9"/>
<dbReference type="EMBL" id="QSON01000005">
    <property type="protein sequence ID" value="RGJ04606.1"/>
    <property type="molecule type" value="Genomic_DNA"/>
</dbReference>
<dbReference type="GO" id="GO:0000156">
    <property type="term" value="F:phosphorelay response regulator activity"/>
    <property type="evidence" value="ECO:0007669"/>
    <property type="project" value="InterPro"/>
</dbReference>
<reference evidence="2 3" key="1">
    <citation type="submission" date="2018-08" db="EMBL/GenBank/DDBJ databases">
        <title>A genome reference for cultivated species of the human gut microbiota.</title>
        <authorList>
            <person name="Zou Y."/>
            <person name="Xue W."/>
            <person name="Luo G."/>
        </authorList>
    </citation>
    <scope>NUCLEOTIDE SEQUENCE [LARGE SCALE GENOMIC DNA]</scope>
    <source>
        <strain evidence="2 3">TM09-12</strain>
    </source>
</reference>
<dbReference type="Proteomes" id="UP000263014">
    <property type="component" value="Unassembled WGS sequence"/>
</dbReference>
<proteinExistence type="predicted"/>
<evidence type="ECO:0000259" key="1">
    <source>
        <dbReference type="PROSITE" id="PS50930"/>
    </source>
</evidence>
<protein>
    <recommendedName>
        <fullName evidence="1">HTH LytTR-type domain-containing protein</fullName>
    </recommendedName>
</protein>
<dbReference type="SMART" id="SM00850">
    <property type="entry name" value="LytTR"/>
    <property type="match status" value="1"/>
</dbReference>
<dbReference type="PANTHER" id="PTHR37299">
    <property type="entry name" value="TRANSCRIPTIONAL REGULATOR-RELATED"/>
    <property type="match status" value="1"/>
</dbReference>
<dbReference type="PROSITE" id="PS50930">
    <property type="entry name" value="HTH_LYTTR"/>
    <property type="match status" value="1"/>
</dbReference>
<evidence type="ECO:0000313" key="3">
    <source>
        <dbReference type="Proteomes" id="UP000263014"/>
    </source>
</evidence>
<name>A0A374P7C9_9FIRM</name>
<dbReference type="RefSeq" id="WP_117631733.1">
    <property type="nucleotide sequence ID" value="NZ_QSON01000005.1"/>
</dbReference>